<dbReference type="SMART" id="SM00363">
    <property type="entry name" value="S4"/>
    <property type="match status" value="1"/>
</dbReference>
<dbReference type="Pfam" id="PF00849">
    <property type="entry name" value="PseudoU_synth_2"/>
    <property type="match status" value="1"/>
</dbReference>
<feature type="domain" description="RNA-binding S4" evidence="3">
    <location>
        <begin position="15"/>
        <end position="78"/>
    </location>
</feature>
<keyword evidence="4" id="KW-0456">Lyase</keyword>
<dbReference type="InterPro" id="IPR020103">
    <property type="entry name" value="PsdUridine_synth_cat_dom_sf"/>
</dbReference>
<dbReference type="Gene3D" id="3.30.2350.10">
    <property type="entry name" value="Pseudouridine synthase"/>
    <property type="match status" value="1"/>
</dbReference>
<accession>A0A160TZJ4</accession>
<keyword evidence="2" id="KW-0413">Isomerase</keyword>
<dbReference type="SUPFAM" id="SSF55120">
    <property type="entry name" value="Pseudouridine synthase"/>
    <property type="match status" value="1"/>
</dbReference>
<dbReference type="GO" id="GO:0009982">
    <property type="term" value="F:pseudouridine synthase activity"/>
    <property type="evidence" value="ECO:0007669"/>
    <property type="project" value="InterPro"/>
</dbReference>
<comment type="similarity">
    <text evidence="1">Belongs to the pseudouridine synthase RluA family.</text>
</comment>
<sequence>MDTLKITATADDTGTRLDTFLASKAEQLSRSRVKALILEGAVTLDGEAVLDPKRSAIAGASYLIKLPEPVPATPDPEDIPLDVLFEDEHLILINKPSGMAVHPAPGSWDGTLVNALLHHCRGQLSGIGGVERPGIVHRIDKLTTGVLVAAKTEAAHLGLSELFQKHDIERKYLAVTRGAPRPLSGTVDMPIARSTADRKKMAVVRNPESGVGRNAVTHYRALETFGTRDKGTRLPAAALMECQLETGRTHQIRVHMAHIGAPLIGDPVYGRHKGITVHGQSDAHIAGTNAARAFPRQALHAAVLGFVHPITKEALRFEAPLPEDMSELIDALRSLPIEK</sequence>
<dbReference type="GO" id="GO:0000455">
    <property type="term" value="P:enzyme-directed rRNA pseudouridine synthesis"/>
    <property type="evidence" value="ECO:0007669"/>
    <property type="project" value="TreeGrafter"/>
</dbReference>
<gene>
    <name evidence="4" type="ORF">MGWOODY_Hyp798</name>
</gene>
<evidence type="ECO:0000256" key="2">
    <source>
        <dbReference type="ARBA" id="ARBA00023235"/>
    </source>
</evidence>
<dbReference type="SUPFAM" id="SSF55174">
    <property type="entry name" value="Alpha-L RNA-binding motif"/>
    <property type="match status" value="1"/>
</dbReference>
<dbReference type="EMBL" id="CZQD01000038">
    <property type="protein sequence ID" value="CUS57195.1"/>
    <property type="molecule type" value="Genomic_DNA"/>
</dbReference>
<dbReference type="CDD" id="cd00165">
    <property type="entry name" value="S4"/>
    <property type="match status" value="1"/>
</dbReference>
<dbReference type="PANTHER" id="PTHR21600:SF44">
    <property type="entry name" value="RIBOSOMAL LARGE SUBUNIT PSEUDOURIDINE SYNTHASE D"/>
    <property type="match status" value="1"/>
</dbReference>
<dbReference type="GO" id="GO:0003723">
    <property type="term" value="F:RNA binding"/>
    <property type="evidence" value="ECO:0007669"/>
    <property type="project" value="InterPro"/>
</dbReference>
<dbReference type="PANTHER" id="PTHR21600">
    <property type="entry name" value="MITOCHONDRIAL RNA PSEUDOURIDINE SYNTHASE"/>
    <property type="match status" value="1"/>
</dbReference>
<dbReference type="AlphaFoldDB" id="A0A160TZJ4"/>
<dbReference type="Gene3D" id="3.10.290.10">
    <property type="entry name" value="RNA-binding S4 domain"/>
    <property type="match status" value="1"/>
</dbReference>
<organism evidence="4">
    <name type="scientific">hydrothermal vent metagenome</name>
    <dbReference type="NCBI Taxonomy" id="652676"/>
    <lineage>
        <taxon>unclassified sequences</taxon>
        <taxon>metagenomes</taxon>
        <taxon>ecological metagenomes</taxon>
    </lineage>
</organism>
<dbReference type="InterPro" id="IPR002942">
    <property type="entry name" value="S4_RNA-bd"/>
</dbReference>
<dbReference type="InterPro" id="IPR050188">
    <property type="entry name" value="RluA_PseudoU_synthase"/>
</dbReference>
<reference evidence="4" key="1">
    <citation type="submission" date="2015-10" db="EMBL/GenBank/DDBJ databases">
        <authorList>
            <person name="Gilbert D.G."/>
        </authorList>
    </citation>
    <scope>NUCLEOTIDE SEQUENCE</scope>
</reference>
<dbReference type="Pfam" id="PF01479">
    <property type="entry name" value="S4"/>
    <property type="match status" value="1"/>
</dbReference>
<name>A0A160TZJ4_9ZZZZ</name>
<dbReference type="NCBIfam" id="TIGR00005">
    <property type="entry name" value="rluA_subfam"/>
    <property type="match status" value="1"/>
</dbReference>
<evidence type="ECO:0000259" key="3">
    <source>
        <dbReference type="SMART" id="SM00363"/>
    </source>
</evidence>
<dbReference type="PROSITE" id="PS01129">
    <property type="entry name" value="PSI_RLU"/>
    <property type="match status" value="1"/>
</dbReference>
<dbReference type="InterPro" id="IPR006224">
    <property type="entry name" value="PsdUridine_synth_RluA-like_CS"/>
</dbReference>
<dbReference type="EC" id="4.2.1.70" evidence="4"/>
<dbReference type="PROSITE" id="PS50889">
    <property type="entry name" value="S4"/>
    <property type="match status" value="1"/>
</dbReference>
<evidence type="ECO:0000256" key="1">
    <source>
        <dbReference type="ARBA" id="ARBA00010876"/>
    </source>
</evidence>
<evidence type="ECO:0000313" key="4">
    <source>
        <dbReference type="EMBL" id="CUS57195.1"/>
    </source>
</evidence>
<protein>
    <submittedName>
        <fullName evidence="4">Ribosomal large subunit pseudouridine synthase D</fullName>
        <ecNumber evidence="4">4.2.1.70</ecNumber>
    </submittedName>
</protein>
<proteinExistence type="inferred from homology"/>
<dbReference type="InterPro" id="IPR006145">
    <property type="entry name" value="PsdUridine_synth_RsuA/RluA"/>
</dbReference>
<dbReference type="InterPro" id="IPR006225">
    <property type="entry name" value="PsdUridine_synth_RluC/D"/>
</dbReference>
<dbReference type="InterPro" id="IPR036986">
    <property type="entry name" value="S4_RNA-bd_sf"/>
</dbReference>
<dbReference type="GO" id="GO:0004730">
    <property type="term" value="F:pseudouridylate synthase activity"/>
    <property type="evidence" value="ECO:0007669"/>
    <property type="project" value="UniProtKB-EC"/>
</dbReference>
<dbReference type="CDD" id="cd02869">
    <property type="entry name" value="PseudoU_synth_RluA_like"/>
    <property type="match status" value="1"/>
</dbReference>